<feature type="domain" description="F-box" evidence="1">
    <location>
        <begin position="6"/>
        <end position="52"/>
    </location>
</feature>
<organism evidence="2 3">
    <name type="scientific">Amanita muscaria (strain Koide BX008)</name>
    <dbReference type="NCBI Taxonomy" id="946122"/>
    <lineage>
        <taxon>Eukaryota</taxon>
        <taxon>Fungi</taxon>
        <taxon>Dikarya</taxon>
        <taxon>Basidiomycota</taxon>
        <taxon>Agaricomycotina</taxon>
        <taxon>Agaricomycetes</taxon>
        <taxon>Agaricomycetidae</taxon>
        <taxon>Agaricales</taxon>
        <taxon>Pluteineae</taxon>
        <taxon>Amanitaceae</taxon>
        <taxon>Amanita</taxon>
    </lineage>
</organism>
<dbReference type="EMBL" id="KN818286">
    <property type="protein sequence ID" value="KIL61319.1"/>
    <property type="molecule type" value="Genomic_DNA"/>
</dbReference>
<name>A0A0C2T466_AMAMK</name>
<dbReference type="Proteomes" id="UP000054549">
    <property type="component" value="Unassembled WGS sequence"/>
</dbReference>
<dbReference type="InParanoid" id="A0A0C2T466"/>
<sequence length="179" mass="20450">MPHPNSIKFIDLPDDILTECLMSLDAQDLLKCIRICSRIQTLIDTDIRLRYMIELYVNNMVHNPRFECPESLQSRLKRLAEYQKRIRSPRLEKIDSFTQAMISPPNEDDRGLAGTIQGIVIAWASFGSLVRFTQTPSRILGIQSSQYDLQLVDAGSILRLILDPAQDLIIVLETTIVHK</sequence>
<evidence type="ECO:0000313" key="2">
    <source>
        <dbReference type="EMBL" id="KIL61319.1"/>
    </source>
</evidence>
<dbReference type="Gene3D" id="1.20.1280.50">
    <property type="match status" value="1"/>
</dbReference>
<dbReference type="SMART" id="SM00256">
    <property type="entry name" value="FBOX"/>
    <property type="match status" value="1"/>
</dbReference>
<keyword evidence="3" id="KW-1185">Reference proteome</keyword>
<protein>
    <recommendedName>
        <fullName evidence="1">F-box domain-containing protein</fullName>
    </recommendedName>
</protein>
<dbReference type="InterPro" id="IPR036047">
    <property type="entry name" value="F-box-like_dom_sf"/>
</dbReference>
<accession>A0A0C2T466</accession>
<reference evidence="2 3" key="1">
    <citation type="submission" date="2014-04" db="EMBL/GenBank/DDBJ databases">
        <title>Evolutionary Origins and Diversification of the Mycorrhizal Mutualists.</title>
        <authorList>
            <consortium name="DOE Joint Genome Institute"/>
            <consortium name="Mycorrhizal Genomics Consortium"/>
            <person name="Kohler A."/>
            <person name="Kuo A."/>
            <person name="Nagy L.G."/>
            <person name="Floudas D."/>
            <person name="Copeland A."/>
            <person name="Barry K.W."/>
            <person name="Cichocki N."/>
            <person name="Veneault-Fourrey C."/>
            <person name="LaButti K."/>
            <person name="Lindquist E.A."/>
            <person name="Lipzen A."/>
            <person name="Lundell T."/>
            <person name="Morin E."/>
            <person name="Murat C."/>
            <person name="Riley R."/>
            <person name="Ohm R."/>
            <person name="Sun H."/>
            <person name="Tunlid A."/>
            <person name="Henrissat B."/>
            <person name="Grigoriev I.V."/>
            <person name="Hibbett D.S."/>
            <person name="Martin F."/>
        </authorList>
    </citation>
    <scope>NUCLEOTIDE SEQUENCE [LARGE SCALE GENOMIC DNA]</scope>
    <source>
        <strain evidence="2 3">Koide BX008</strain>
    </source>
</reference>
<dbReference type="HOGENOM" id="CLU_1503094_0_0_1"/>
<proteinExistence type="predicted"/>
<dbReference type="Pfam" id="PF00646">
    <property type="entry name" value="F-box"/>
    <property type="match status" value="1"/>
</dbReference>
<dbReference type="SUPFAM" id="SSF81383">
    <property type="entry name" value="F-box domain"/>
    <property type="match status" value="1"/>
</dbReference>
<evidence type="ECO:0000313" key="3">
    <source>
        <dbReference type="Proteomes" id="UP000054549"/>
    </source>
</evidence>
<dbReference type="PROSITE" id="PS50181">
    <property type="entry name" value="FBOX"/>
    <property type="match status" value="1"/>
</dbReference>
<gene>
    <name evidence="2" type="ORF">M378DRAFT_13618</name>
</gene>
<evidence type="ECO:0000259" key="1">
    <source>
        <dbReference type="PROSITE" id="PS50181"/>
    </source>
</evidence>
<dbReference type="OrthoDB" id="2745718at2759"/>
<dbReference type="AlphaFoldDB" id="A0A0C2T466"/>
<dbReference type="InterPro" id="IPR001810">
    <property type="entry name" value="F-box_dom"/>
</dbReference>